<evidence type="ECO:0000313" key="5">
    <source>
        <dbReference type="Proteomes" id="UP000283834"/>
    </source>
</evidence>
<protein>
    <submittedName>
        <fullName evidence="4">Uncharacterized protein</fullName>
    </submittedName>
</protein>
<feature type="signal peptide" evidence="1">
    <location>
        <begin position="1"/>
        <end position="24"/>
    </location>
</feature>
<evidence type="ECO:0000256" key="1">
    <source>
        <dbReference type="SAM" id="SignalP"/>
    </source>
</evidence>
<evidence type="ECO:0000313" key="7">
    <source>
        <dbReference type="Proteomes" id="UP000286137"/>
    </source>
</evidence>
<organism evidence="4 6">
    <name type="scientific">Mediterraneibacter gnavus</name>
    <name type="common">Ruminococcus gnavus</name>
    <dbReference type="NCBI Taxonomy" id="33038"/>
    <lineage>
        <taxon>Bacteria</taxon>
        <taxon>Bacillati</taxon>
        <taxon>Bacillota</taxon>
        <taxon>Clostridia</taxon>
        <taxon>Lachnospirales</taxon>
        <taxon>Lachnospiraceae</taxon>
        <taxon>Mediterraneibacter</taxon>
    </lineage>
</organism>
<dbReference type="EMBL" id="QRTJ01000011">
    <property type="protein sequence ID" value="RGQ68428.1"/>
    <property type="molecule type" value="Genomic_DNA"/>
</dbReference>
<accession>A0A414URX4</accession>
<reference evidence="5 6" key="1">
    <citation type="submission" date="2018-08" db="EMBL/GenBank/DDBJ databases">
        <title>A genome reference for cultivated species of the human gut microbiota.</title>
        <authorList>
            <person name="Zou Y."/>
            <person name="Xue W."/>
            <person name="Luo G."/>
        </authorList>
    </citation>
    <scope>NUCLEOTIDE SEQUENCE [LARGE SCALE GENOMIC DNA]</scope>
    <source>
        <strain evidence="3 5">AF19-16AC</strain>
        <strain evidence="2 7">AF27-4BH</strain>
        <strain evidence="4 6">AM21-18</strain>
    </source>
</reference>
<dbReference type="EMBL" id="QRIS01000034">
    <property type="protein sequence ID" value="RHG79951.1"/>
    <property type="molecule type" value="Genomic_DNA"/>
</dbReference>
<dbReference type="Proteomes" id="UP000283834">
    <property type="component" value="Unassembled WGS sequence"/>
</dbReference>
<dbReference type="EMBL" id="QRWQ01000012">
    <property type="protein sequence ID" value="RGT37395.1"/>
    <property type="molecule type" value="Genomic_DNA"/>
</dbReference>
<dbReference type="Proteomes" id="UP000286137">
    <property type="component" value="Unassembled WGS sequence"/>
</dbReference>
<gene>
    <name evidence="4" type="ORF">DW243_15615</name>
    <name evidence="3" type="ORF">DWX36_12230</name>
    <name evidence="2" type="ORF">DWY88_07665</name>
</gene>
<evidence type="ECO:0000313" key="2">
    <source>
        <dbReference type="EMBL" id="RGQ68428.1"/>
    </source>
</evidence>
<sequence>MRRKYLMILPMALLMTLFTGCSNVANEKQIKTDLEQYEETDVIKDDEKIEEIAIDKRQTDEDKKTDTVWCTITTQDSEMSYQKECVLTYNLDKQKKWTLADVDVNDSDEWVKEPLKGIDEEAISLSLNEETVNVDDTEWYIEESEIKKISIDKQDTDIEQKKDTVLVSLTLESPVQKAEGQLEISYHFEDEWEIDSLTEKKSFTAQDIEGTALNATEKSLTEELVQSEIKLDNDESNISIEKENISNFKIVNENTEDKGTFKTFECTATITKPTAVFQIEANICYLYSEEEGWTCQPVTIKSTLESLDIVGEWKGTYNGAPYSGEAVLNILSLDENGTITATYSYTPETTSDYSQPGSYNVSGKIDFETLHMDLEAGDWIVEPSKKLSVTKANIRANLYVNDSIIEGLGHEGNVFTLKR</sequence>
<dbReference type="PROSITE" id="PS51257">
    <property type="entry name" value="PROKAR_LIPOPROTEIN"/>
    <property type="match status" value="1"/>
</dbReference>
<evidence type="ECO:0000313" key="6">
    <source>
        <dbReference type="Proteomes" id="UP000283981"/>
    </source>
</evidence>
<evidence type="ECO:0000313" key="4">
    <source>
        <dbReference type="EMBL" id="RHG79951.1"/>
    </source>
</evidence>
<proteinExistence type="predicted"/>
<comment type="caution">
    <text evidence="4">The sequence shown here is derived from an EMBL/GenBank/DDBJ whole genome shotgun (WGS) entry which is preliminary data.</text>
</comment>
<name>A0A414URX4_MEDGN</name>
<feature type="chain" id="PRO_5041609479" evidence="1">
    <location>
        <begin position="25"/>
        <end position="419"/>
    </location>
</feature>
<keyword evidence="1" id="KW-0732">Signal</keyword>
<dbReference type="Proteomes" id="UP000283981">
    <property type="component" value="Unassembled WGS sequence"/>
</dbReference>
<dbReference type="AlphaFoldDB" id="A0A414URX4"/>
<evidence type="ECO:0000313" key="3">
    <source>
        <dbReference type="EMBL" id="RGT37395.1"/>
    </source>
</evidence>
<dbReference type="RefSeq" id="WP_118013578.1">
    <property type="nucleotide sequence ID" value="NZ_BAABXJ010000001.1"/>
</dbReference>